<evidence type="ECO:0000256" key="11">
    <source>
        <dbReference type="SAM" id="MobiDB-lite"/>
    </source>
</evidence>
<dbReference type="EMBL" id="GL439921">
    <property type="protein sequence ID" value="EFN66570.1"/>
    <property type="molecule type" value="Genomic_DNA"/>
</dbReference>
<dbReference type="PROSITE" id="PS50195">
    <property type="entry name" value="PX"/>
    <property type="match status" value="1"/>
</dbReference>
<dbReference type="FunFam" id="3.40.850.10:FF:000021">
    <property type="entry name" value="kinesin-like protein KIF16B isoform X1"/>
    <property type="match status" value="1"/>
</dbReference>
<keyword evidence="5 9" id="KW-0067">ATP-binding</keyword>
<feature type="region of interest" description="Disordered" evidence="11">
    <location>
        <begin position="1117"/>
        <end position="1136"/>
    </location>
</feature>
<feature type="compositionally biased region" description="Basic and acidic residues" evidence="11">
    <location>
        <begin position="781"/>
        <end position="791"/>
    </location>
</feature>
<accession>E2AIY1</accession>
<dbReference type="STRING" id="104421.E2AIY1"/>
<dbReference type="FunFam" id="2.60.200.20:FF:000005">
    <property type="entry name" value="Kinesin family member 16B"/>
    <property type="match status" value="1"/>
</dbReference>
<dbReference type="InterPro" id="IPR027417">
    <property type="entry name" value="P-loop_NTPase"/>
</dbReference>
<dbReference type="SUPFAM" id="SSF64268">
    <property type="entry name" value="PX domain"/>
    <property type="match status" value="1"/>
</dbReference>
<dbReference type="SMART" id="SM00312">
    <property type="entry name" value="PX"/>
    <property type="match status" value="1"/>
</dbReference>
<keyword evidence="15" id="KW-1185">Reference proteome</keyword>
<evidence type="ECO:0000256" key="7">
    <source>
        <dbReference type="ARBA" id="ARBA00023175"/>
    </source>
</evidence>
<dbReference type="PANTHER" id="PTHR47117">
    <property type="entry name" value="STAR-RELATED LIPID TRANSFER PROTEIN 9"/>
    <property type="match status" value="1"/>
</dbReference>
<dbReference type="InterPro" id="IPR001683">
    <property type="entry name" value="PX_dom"/>
</dbReference>
<evidence type="ECO:0000256" key="10">
    <source>
        <dbReference type="SAM" id="Coils"/>
    </source>
</evidence>
<dbReference type="CDD" id="cd22708">
    <property type="entry name" value="FHA_KIF16"/>
    <property type="match status" value="1"/>
</dbReference>
<evidence type="ECO:0000256" key="3">
    <source>
        <dbReference type="ARBA" id="ARBA00022553"/>
    </source>
</evidence>
<dbReference type="Gene3D" id="2.60.200.20">
    <property type="match status" value="1"/>
</dbReference>
<evidence type="ECO:0000259" key="12">
    <source>
        <dbReference type="PROSITE" id="PS50067"/>
    </source>
</evidence>
<reference evidence="14 15" key="1">
    <citation type="journal article" date="2010" name="Science">
        <title>Genomic comparison of the ants Camponotus floridanus and Harpegnathos saltator.</title>
        <authorList>
            <person name="Bonasio R."/>
            <person name="Zhang G."/>
            <person name="Ye C."/>
            <person name="Mutti N.S."/>
            <person name="Fang X."/>
            <person name="Qin N."/>
            <person name="Donahue G."/>
            <person name="Yang P."/>
            <person name="Li Q."/>
            <person name="Li C."/>
            <person name="Zhang P."/>
            <person name="Huang Z."/>
            <person name="Berger S.L."/>
            <person name="Reinberg D."/>
            <person name="Wang J."/>
            <person name="Liebig J."/>
        </authorList>
    </citation>
    <scope>NUCLEOTIDE SEQUENCE [LARGE SCALE GENOMIC DNA]</scope>
    <source>
        <strain evidence="15">C129</strain>
    </source>
</reference>
<evidence type="ECO:0000256" key="2">
    <source>
        <dbReference type="ARBA" id="ARBA00022490"/>
    </source>
</evidence>
<name>E2AIY1_CAMFO</name>
<evidence type="ECO:0000256" key="4">
    <source>
        <dbReference type="ARBA" id="ARBA00022741"/>
    </source>
</evidence>
<dbReference type="PANTHER" id="PTHR47117:SF6">
    <property type="entry name" value="KINESIN-LIKE PROTEIN KIF16B"/>
    <property type="match status" value="1"/>
</dbReference>
<dbReference type="Proteomes" id="UP000000311">
    <property type="component" value="Unassembled WGS sequence"/>
</dbReference>
<dbReference type="InterPro" id="IPR036961">
    <property type="entry name" value="Kinesin_motor_dom_sf"/>
</dbReference>
<dbReference type="InterPro" id="IPR000253">
    <property type="entry name" value="FHA_dom"/>
</dbReference>
<dbReference type="Pfam" id="PF00787">
    <property type="entry name" value="PX"/>
    <property type="match status" value="1"/>
</dbReference>
<feature type="region of interest" description="Disordered" evidence="11">
    <location>
        <begin position="1178"/>
        <end position="1200"/>
    </location>
</feature>
<dbReference type="GO" id="GO:0003777">
    <property type="term" value="F:microtubule motor activity"/>
    <property type="evidence" value="ECO:0007669"/>
    <property type="project" value="InterPro"/>
</dbReference>
<dbReference type="OrthoDB" id="3176171at2759"/>
<feature type="coiled-coil region" evidence="10">
    <location>
        <begin position="813"/>
        <end position="903"/>
    </location>
</feature>
<evidence type="ECO:0000256" key="8">
    <source>
        <dbReference type="ARBA" id="ARBA00023212"/>
    </source>
</evidence>
<dbReference type="Gene3D" id="3.30.1520.10">
    <property type="entry name" value="Phox-like domain"/>
    <property type="match status" value="1"/>
</dbReference>
<dbReference type="InterPro" id="IPR008984">
    <property type="entry name" value="SMAD_FHA_dom_sf"/>
</dbReference>
<gene>
    <name evidence="14" type="ORF">EAG_15568</name>
</gene>
<dbReference type="GO" id="GO:0005737">
    <property type="term" value="C:cytoplasm"/>
    <property type="evidence" value="ECO:0007669"/>
    <property type="project" value="UniProtKB-ARBA"/>
</dbReference>
<dbReference type="GO" id="GO:0005856">
    <property type="term" value="C:cytoskeleton"/>
    <property type="evidence" value="ECO:0007669"/>
    <property type="project" value="UniProtKB-SubCell"/>
</dbReference>
<evidence type="ECO:0000256" key="9">
    <source>
        <dbReference type="PROSITE-ProRule" id="PRU00283"/>
    </source>
</evidence>
<feature type="region of interest" description="Disordered" evidence="11">
    <location>
        <begin position="990"/>
        <end position="1019"/>
    </location>
</feature>
<evidence type="ECO:0000259" key="13">
    <source>
        <dbReference type="PROSITE" id="PS50195"/>
    </source>
</evidence>
<dbReference type="SMART" id="SM00129">
    <property type="entry name" value="KISc"/>
    <property type="match status" value="1"/>
</dbReference>
<feature type="compositionally biased region" description="Basic and acidic residues" evidence="11">
    <location>
        <begin position="1001"/>
        <end position="1010"/>
    </location>
</feature>
<dbReference type="SUPFAM" id="SSF49879">
    <property type="entry name" value="SMAD/FHA domain"/>
    <property type="match status" value="1"/>
</dbReference>
<keyword evidence="8" id="KW-0206">Cytoskeleton</keyword>
<dbReference type="GO" id="GO:0007018">
    <property type="term" value="P:microtubule-based movement"/>
    <property type="evidence" value="ECO:0007669"/>
    <property type="project" value="InterPro"/>
</dbReference>
<protein>
    <submittedName>
        <fullName evidence="14">Kinesin-like protein KIF16B</fullName>
    </submittedName>
</protein>
<dbReference type="Gene3D" id="3.40.850.10">
    <property type="entry name" value="Kinesin motor domain"/>
    <property type="match status" value="1"/>
</dbReference>
<evidence type="ECO:0000313" key="14">
    <source>
        <dbReference type="EMBL" id="EFN66570.1"/>
    </source>
</evidence>
<dbReference type="GO" id="GO:0008017">
    <property type="term" value="F:microtubule binding"/>
    <property type="evidence" value="ECO:0007669"/>
    <property type="project" value="InterPro"/>
</dbReference>
<comment type="similarity">
    <text evidence="9">Belongs to the TRAFAC class myosin-kinesin ATPase superfamily. Kinesin family.</text>
</comment>
<sequence>MSFGVTFCLKSTDSITSSPIQKVGATATLKTSRYIEQMLLTAHDTVMSSWYRLECITNVACVSAIFEFVTFPVPNKTKTEYCVPDNMRVTMLLLLYREVAMNEKLIVQMDGKRTRIFNTKTPDSCRDIDRRKYKDFTFDHSYWSFDPNDENYSSQEKVFYDLGTDVIESAFEGYNACVFAYGQTGSGKTFTMMGTPESQGLIPRICKTLFARMAAGKESGASYRTEVSFLEIYNERVRDLLRLDQSQSHSLRVREHPTGGPYVQDLSCHLVYDYSDIQECMVRGNTHRTTASTKMNDVSSRSHAIFTITFVQAGLSEGNMPSETVSKVHLVDLAGSERANATGATGQRLKEGAHINKSLVTLGTVISTLSELSSASGDASASKRNAFIPYRDSVLTWLLKDSLGGNSKTIMIATISPAECNYNDTLSTLRYANRAKNIINKPTINEDANSVERPPQVLLAQIQEKQEQEKVLTEEWTEKWRETQQILQEQKALGLRKSGVGVVLDSEMPHLVGIDDDLLSTGVTLYHLKEGKTLVGTEEASVVQDIVLTGADVESEHCIVELDSGVATLHPLSPHCWINTAQVDKPTRLSQGCIILLGRNNMFRYNDPAEAAKLRKEGGSGNGNLQSTVVNLSRLSLLSWSVSDLHASCSSDNLVNSSEDLRAVGELEQQKAALLKEKEDFKREQEEREERWAARREALEGAQRELEREWGAQWKEWADAIASLESRQHELRARRHLLEQERRDEMTQVENMCREVAYLRTLLQSKHRQLQELVNSHERAQTYQHQWEKTDNGGGSDDSLPESWSSLNDEKCIDTVRELVNHHKKELAALENELQSKVKSLNEHQSKVDKMEEELMEIAKRQKQIFKAEMGDEGVTEKKLQLAKRTQEQLQEIVRRKQSLSLDLKCALPASSDDDRSLNCCIGTASSCDSNLFQETNNRKIVSGLLPQSIPSSDTVETFHTAAADSPELCIAFEDSNTLQMSDIVKNETANFEEREESCEQDDHLTHDDTNSSEVESKNIMNVSNKTMESTSDEEKKPLTVSGISENMLQDSLESPIQQNPAMKRLNQRIARQRMMVMRCLDAGTSSKEDLNRQIMILQDLQRRQIELEVSLLENERKNHSTRQLQCDGDDGGGSDNRLVINEDDVQNESSAYCSVVEPTNNSSAILLTVAQTRSQLFRNNRPNTNTDQETLSESLASKRSSGRGYSTVYLTSQNRGDRLSSPYSLTITRSLPSLIANDGDCVINMIVSIPSYVIRGAGASSHYEYEVRVVAQDDSWTLLRRYRRFRELYTSMRQKYGSKVAAIRFPPRQVFPKYEVVARQRRKRLEEYLRRLIQVCSELPHCEPLYKYNGNLSNIDKQSLLEFSPFFRRGMFESGKYGTS</sequence>
<dbReference type="Pfam" id="PF00498">
    <property type="entry name" value="FHA"/>
    <property type="match status" value="1"/>
</dbReference>
<organism evidence="15">
    <name type="scientific">Camponotus floridanus</name>
    <name type="common">Florida carpenter ant</name>
    <dbReference type="NCBI Taxonomy" id="104421"/>
    <lineage>
        <taxon>Eukaryota</taxon>
        <taxon>Metazoa</taxon>
        <taxon>Ecdysozoa</taxon>
        <taxon>Arthropoda</taxon>
        <taxon>Hexapoda</taxon>
        <taxon>Insecta</taxon>
        <taxon>Pterygota</taxon>
        <taxon>Neoptera</taxon>
        <taxon>Endopterygota</taxon>
        <taxon>Hymenoptera</taxon>
        <taxon>Apocrita</taxon>
        <taxon>Aculeata</taxon>
        <taxon>Formicoidea</taxon>
        <taxon>Formicidae</taxon>
        <taxon>Formicinae</taxon>
        <taxon>Camponotus</taxon>
    </lineage>
</organism>
<keyword evidence="7 9" id="KW-0505">Motor protein</keyword>
<evidence type="ECO:0000256" key="1">
    <source>
        <dbReference type="ARBA" id="ARBA00004245"/>
    </source>
</evidence>
<dbReference type="InParanoid" id="E2AIY1"/>
<feature type="coiled-coil region" evidence="10">
    <location>
        <begin position="664"/>
        <end position="741"/>
    </location>
</feature>
<keyword evidence="6 10" id="KW-0175">Coiled coil</keyword>
<keyword evidence="4 9" id="KW-0547">Nucleotide-binding</keyword>
<feature type="domain" description="Kinesin motor" evidence="12">
    <location>
        <begin position="86"/>
        <end position="438"/>
    </location>
</feature>
<keyword evidence="2" id="KW-0963">Cytoplasm</keyword>
<dbReference type="PROSITE" id="PS50067">
    <property type="entry name" value="KINESIN_MOTOR_2"/>
    <property type="match status" value="1"/>
</dbReference>
<dbReference type="PROSITE" id="PS00411">
    <property type="entry name" value="KINESIN_MOTOR_1"/>
    <property type="match status" value="1"/>
</dbReference>
<dbReference type="SUPFAM" id="SSF52540">
    <property type="entry name" value="P-loop containing nucleoside triphosphate hydrolases"/>
    <property type="match status" value="1"/>
</dbReference>
<evidence type="ECO:0000313" key="15">
    <source>
        <dbReference type="Proteomes" id="UP000000311"/>
    </source>
</evidence>
<feature type="domain" description="PX" evidence="13">
    <location>
        <begin position="1244"/>
        <end position="1357"/>
    </location>
</feature>
<dbReference type="FunCoup" id="E2AIY1">
    <property type="interactions" value="710"/>
</dbReference>
<dbReference type="InterPro" id="IPR001752">
    <property type="entry name" value="Kinesin_motor_dom"/>
</dbReference>
<evidence type="ECO:0000256" key="5">
    <source>
        <dbReference type="ARBA" id="ARBA00022840"/>
    </source>
</evidence>
<feature type="region of interest" description="Disordered" evidence="11">
    <location>
        <begin position="781"/>
        <end position="804"/>
    </location>
</feature>
<proteinExistence type="inferred from homology"/>
<dbReference type="PRINTS" id="PR00380">
    <property type="entry name" value="KINESINHEAVY"/>
</dbReference>
<dbReference type="Pfam" id="PF00225">
    <property type="entry name" value="Kinesin"/>
    <property type="match status" value="1"/>
</dbReference>
<dbReference type="InterPro" id="IPR036871">
    <property type="entry name" value="PX_dom_sf"/>
</dbReference>
<dbReference type="GO" id="GO:0035091">
    <property type="term" value="F:phosphatidylinositol binding"/>
    <property type="evidence" value="ECO:0007669"/>
    <property type="project" value="InterPro"/>
</dbReference>
<dbReference type="GO" id="GO:0005524">
    <property type="term" value="F:ATP binding"/>
    <property type="evidence" value="ECO:0007669"/>
    <property type="project" value="UniProtKB-UniRule"/>
</dbReference>
<feature type="binding site" evidence="9">
    <location>
        <begin position="182"/>
        <end position="189"/>
    </location>
    <ligand>
        <name>ATP</name>
        <dbReference type="ChEBI" id="CHEBI:30616"/>
    </ligand>
</feature>
<comment type="subcellular location">
    <subcellularLocation>
        <location evidence="1">Cytoplasm</location>
        <location evidence="1">Cytoskeleton</location>
    </subcellularLocation>
</comment>
<dbReference type="InterPro" id="IPR019821">
    <property type="entry name" value="Kinesin_motor_CS"/>
</dbReference>
<dbReference type="OMA" id="QVLNCRE"/>
<evidence type="ECO:0000256" key="6">
    <source>
        <dbReference type="ARBA" id="ARBA00023054"/>
    </source>
</evidence>
<keyword evidence="3" id="KW-0597">Phosphoprotein</keyword>